<comment type="caution">
    <text evidence="1">The sequence shown here is derived from an EMBL/GenBank/DDBJ whole genome shotgun (WGS) entry which is preliminary data.</text>
</comment>
<accession>A0ACC1P5R6</accession>
<name>A0ACC1P5R6_9APHY</name>
<gene>
    <name evidence="1" type="ORF">NUW54_g9610</name>
</gene>
<evidence type="ECO:0000313" key="1">
    <source>
        <dbReference type="EMBL" id="KAJ2986833.1"/>
    </source>
</evidence>
<proteinExistence type="predicted"/>
<reference evidence="1" key="1">
    <citation type="submission" date="2022-08" db="EMBL/GenBank/DDBJ databases">
        <title>Genome Sequence of Pycnoporus sanguineus.</title>
        <authorList>
            <person name="Buettner E."/>
        </authorList>
    </citation>
    <scope>NUCLEOTIDE SEQUENCE</scope>
    <source>
        <strain evidence="1">CG-C14</strain>
    </source>
</reference>
<organism evidence="1 2">
    <name type="scientific">Trametes sanguinea</name>
    <dbReference type="NCBI Taxonomy" id="158606"/>
    <lineage>
        <taxon>Eukaryota</taxon>
        <taxon>Fungi</taxon>
        <taxon>Dikarya</taxon>
        <taxon>Basidiomycota</taxon>
        <taxon>Agaricomycotina</taxon>
        <taxon>Agaricomycetes</taxon>
        <taxon>Polyporales</taxon>
        <taxon>Polyporaceae</taxon>
        <taxon>Trametes</taxon>
    </lineage>
</organism>
<keyword evidence="2" id="KW-1185">Reference proteome</keyword>
<evidence type="ECO:0000313" key="2">
    <source>
        <dbReference type="Proteomes" id="UP001144978"/>
    </source>
</evidence>
<dbReference type="Proteomes" id="UP001144978">
    <property type="component" value="Unassembled WGS sequence"/>
</dbReference>
<protein>
    <submittedName>
        <fullName evidence="1">Uncharacterized protein</fullName>
    </submittedName>
</protein>
<dbReference type="EMBL" id="JANSHE010003264">
    <property type="protein sequence ID" value="KAJ2986833.1"/>
    <property type="molecule type" value="Genomic_DNA"/>
</dbReference>
<sequence>MNSLRLPTYREGHSRRYHLYPRPPRSRGIQVADRLVRHLNYHLPISSVLRLIVIEILFLHQSRSAPQDEGLLSDEVGEILSSRDKNGRRNQSRYDTHEIRSDAAQHGSQNNVTNLERALSLEPGQRHRGFVAVVLELADAVRSAINRPADVLEKVLLAQ</sequence>